<name>A0ABD2AUY6_VESSQ</name>
<evidence type="ECO:0000313" key="1">
    <source>
        <dbReference type="EMBL" id="KAL2724437.1"/>
    </source>
</evidence>
<protein>
    <submittedName>
        <fullName evidence="1">Uncharacterized protein</fullName>
    </submittedName>
</protein>
<comment type="caution">
    <text evidence="1">The sequence shown here is derived from an EMBL/GenBank/DDBJ whole genome shotgun (WGS) entry which is preliminary data.</text>
</comment>
<evidence type="ECO:0000313" key="2">
    <source>
        <dbReference type="Proteomes" id="UP001607302"/>
    </source>
</evidence>
<reference evidence="1 2" key="1">
    <citation type="journal article" date="2024" name="Ann. Entomol. Soc. Am.">
        <title>Genomic analyses of the southern and eastern yellowjacket wasps (Hymenoptera: Vespidae) reveal evolutionary signatures of social life.</title>
        <authorList>
            <person name="Catto M.A."/>
            <person name="Caine P.B."/>
            <person name="Orr S.E."/>
            <person name="Hunt B.G."/>
            <person name="Goodisman M.A.D."/>
        </authorList>
    </citation>
    <scope>NUCLEOTIDE SEQUENCE [LARGE SCALE GENOMIC DNA]</scope>
    <source>
        <strain evidence="1">233</strain>
        <tissue evidence="1">Head and thorax</tissue>
    </source>
</reference>
<proteinExistence type="predicted"/>
<dbReference type="AlphaFoldDB" id="A0ABD2AUY6"/>
<keyword evidence="2" id="KW-1185">Reference proteome</keyword>
<gene>
    <name evidence="1" type="ORF">V1478_008950</name>
</gene>
<accession>A0ABD2AUY6</accession>
<organism evidence="1 2">
    <name type="scientific">Vespula squamosa</name>
    <name type="common">Southern yellow jacket</name>
    <name type="synonym">Wasp</name>
    <dbReference type="NCBI Taxonomy" id="30214"/>
    <lineage>
        <taxon>Eukaryota</taxon>
        <taxon>Metazoa</taxon>
        <taxon>Ecdysozoa</taxon>
        <taxon>Arthropoda</taxon>
        <taxon>Hexapoda</taxon>
        <taxon>Insecta</taxon>
        <taxon>Pterygota</taxon>
        <taxon>Neoptera</taxon>
        <taxon>Endopterygota</taxon>
        <taxon>Hymenoptera</taxon>
        <taxon>Apocrita</taxon>
        <taxon>Aculeata</taxon>
        <taxon>Vespoidea</taxon>
        <taxon>Vespidae</taxon>
        <taxon>Vespinae</taxon>
        <taxon>Vespula</taxon>
    </lineage>
</organism>
<dbReference type="EMBL" id="JAUDFV010000139">
    <property type="protein sequence ID" value="KAL2724437.1"/>
    <property type="molecule type" value="Genomic_DNA"/>
</dbReference>
<dbReference type="Proteomes" id="UP001607302">
    <property type="component" value="Unassembled WGS sequence"/>
</dbReference>
<sequence>MEYKSDVSGIIIEEKLEDFLATKLDGGGKGNGKLWTLKYNERSNIYTRDRKRGMKKERWEKRRQLQKLNFETFSIIVANSVVITLEGVKGGIGGRMKGGGWKGIVTFVIGFDLFDALLRRKTANEDVTARRMKGWMDG</sequence>